<dbReference type="EMBL" id="BMMW01000004">
    <property type="protein sequence ID" value="GGK61364.1"/>
    <property type="molecule type" value="Genomic_DNA"/>
</dbReference>
<reference evidence="1" key="1">
    <citation type="journal article" date="2014" name="Int. J. Syst. Evol. Microbiol.">
        <title>Complete genome sequence of Corynebacterium casei LMG S-19264T (=DSM 44701T), isolated from a smear-ripened cheese.</title>
        <authorList>
            <consortium name="US DOE Joint Genome Institute (JGI-PGF)"/>
            <person name="Walter F."/>
            <person name="Albersmeier A."/>
            <person name="Kalinowski J."/>
            <person name="Ruckert C."/>
        </authorList>
    </citation>
    <scope>NUCLEOTIDE SEQUENCE</scope>
    <source>
        <strain evidence="1">CGMCC 4.7278</strain>
    </source>
</reference>
<proteinExistence type="predicted"/>
<dbReference type="AlphaFoldDB" id="A0A917QPB3"/>
<accession>A0A917QPB3</accession>
<protein>
    <submittedName>
        <fullName evidence="1">Uncharacterized protein</fullName>
    </submittedName>
</protein>
<keyword evidence="2" id="KW-1185">Reference proteome</keyword>
<comment type="caution">
    <text evidence="1">The sequence shown here is derived from an EMBL/GenBank/DDBJ whole genome shotgun (WGS) entry which is preliminary data.</text>
</comment>
<evidence type="ECO:0000313" key="2">
    <source>
        <dbReference type="Proteomes" id="UP000612956"/>
    </source>
</evidence>
<evidence type="ECO:0000313" key="1">
    <source>
        <dbReference type="EMBL" id="GGK61364.1"/>
    </source>
</evidence>
<gene>
    <name evidence="1" type="ORF">GCM10011591_37110</name>
</gene>
<dbReference type="Proteomes" id="UP000612956">
    <property type="component" value="Unassembled WGS sequence"/>
</dbReference>
<name>A0A917QPB3_9NOCA</name>
<sequence>MCYRIRFCATLGPMGEHNLGSGEHFDLAARVLDAHVAYEKQQLTDPISLLEVITDEVDGALAEAAELTLADAVSPDLIKAVARKYAVQIPVEGAIPELVGEIAARIYNHEANDATAVEEIIDSKRFDELLRGIAEMEVAHRVVRSVLDSPATIEACVEIVQHAVASAVDEPRTAKGGLGQSLRGALARLAEPAMPMIESGVGHLTRSGARFVLRGNSAEVDSALLDAARQTWRKHSGESVGTFRELVSSSDVEDFVVLAFEFWQTFRDTDYFRALLDDGIDAVFDKYGDTPLAELLTELGIGRSDLIEEALRFGPPVLDKLDERGYLDTLLRRRLAPFYASDAFRNAVGDLR</sequence>
<organism evidence="1 2">
    <name type="scientific">Nocardia camponoti</name>
    <dbReference type="NCBI Taxonomy" id="1616106"/>
    <lineage>
        <taxon>Bacteria</taxon>
        <taxon>Bacillati</taxon>
        <taxon>Actinomycetota</taxon>
        <taxon>Actinomycetes</taxon>
        <taxon>Mycobacteriales</taxon>
        <taxon>Nocardiaceae</taxon>
        <taxon>Nocardia</taxon>
    </lineage>
</organism>
<reference evidence="1" key="2">
    <citation type="submission" date="2020-09" db="EMBL/GenBank/DDBJ databases">
        <authorList>
            <person name="Sun Q."/>
            <person name="Zhou Y."/>
        </authorList>
    </citation>
    <scope>NUCLEOTIDE SEQUENCE</scope>
    <source>
        <strain evidence="1">CGMCC 4.7278</strain>
    </source>
</reference>